<dbReference type="GO" id="GO:0005886">
    <property type="term" value="C:plasma membrane"/>
    <property type="evidence" value="ECO:0007669"/>
    <property type="project" value="UniProtKB-SubCell"/>
</dbReference>
<evidence type="ECO:0000256" key="6">
    <source>
        <dbReference type="SAM" id="Phobius"/>
    </source>
</evidence>
<sequence>MNLAKSSVKLAVASGGSAAITFGGVALFARLLPPAELGVFFLFEALLGMLFIPADFGIRGALQKRISEGSNPGQMLTTAVLLKAVPLSIVVTAILVARPWINGYVGETIAVWLAVAIVGYELFQLGIDVLSGELRVGETAGIRLAQKIVWLVAGYVLVEQGYGVRGLIFGLIAGYAVSFLWGMYRRSTPFLRPTFGEAHSLVSYSRYNFVSAISGYFYSWMDVALIGLFLTTSHVSTYEAAWRVSAVAVLGSTAIAQTIFPQVSRWDADQARDRIERLIPRTVLPSLILVVPAFFGTLLFSREILGLVFGSEYTVAWLVLIILMGEKIFQAVHNITGRSLQAIDYPNLAARAAIIAIAINLALNVPLIQLYGIAGAAVATGISFVVNALLCVRYLSRFIDVTIPWTDLGWVLASSLGMTLVLLVVQSTVRVDSLVRLAFVICVGVVAYAGFVLASPPLREQIQRSARLLRSDQPRTDPTNGDD</sequence>
<dbReference type="PANTHER" id="PTHR30250">
    <property type="entry name" value="PST FAMILY PREDICTED COLANIC ACID TRANSPORTER"/>
    <property type="match status" value="1"/>
</dbReference>
<feature type="transmembrane region" description="Helical" evidence="6">
    <location>
        <begin position="242"/>
        <end position="261"/>
    </location>
</feature>
<feature type="transmembrane region" description="Helical" evidence="6">
    <location>
        <begin position="209"/>
        <end position="230"/>
    </location>
</feature>
<evidence type="ECO:0000313" key="7">
    <source>
        <dbReference type="EMBL" id="SFG72750.1"/>
    </source>
</evidence>
<dbReference type="InterPro" id="IPR050833">
    <property type="entry name" value="Poly_Biosynth_Transport"/>
</dbReference>
<dbReference type="PANTHER" id="PTHR30250:SF11">
    <property type="entry name" value="O-ANTIGEN TRANSPORTER-RELATED"/>
    <property type="match status" value="1"/>
</dbReference>
<evidence type="ECO:0000256" key="5">
    <source>
        <dbReference type="ARBA" id="ARBA00023136"/>
    </source>
</evidence>
<feature type="transmembrane region" description="Helical" evidence="6">
    <location>
        <begin position="282"/>
        <end position="300"/>
    </location>
</feature>
<evidence type="ECO:0000256" key="3">
    <source>
        <dbReference type="ARBA" id="ARBA00022692"/>
    </source>
</evidence>
<feature type="transmembrane region" description="Helical" evidence="6">
    <location>
        <begin position="434"/>
        <end position="454"/>
    </location>
</feature>
<feature type="transmembrane region" description="Helical" evidence="6">
    <location>
        <begin position="12"/>
        <end position="32"/>
    </location>
</feature>
<dbReference type="RefSeq" id="WP_092893186.1">
    <property type="nucleotide sequence ID" value="NZ_FOOQ01000003.1"/>
</dbReference>
<dbReference type="OrthoDB" id="112053at2157"/>
<reference evidence="8" key="1">
    <citation type="submission" date="2016-10" db="EMBL/GenBank/DDBJ databases">
        <authorList>
            <person name="Varghese N."/>
            <person name="Submissions S."/>
        </authorList>
    </citation>
    <scope>NUCLEOTIDE SEQUENCE [LARGE SCALE GENOMIC DNA]</scope>
    <source>
        <strain evidence="8">CGMCC 1.7739</strain>
    </source>
</reference>
<feature type="transmembrane region" description="Helical" evidence="6">
    <location>
        <begin position="164"/>
        <end position="184"/>
    </location>
</feature>
<keyword evidence="8" id="KW-1185">Reference proteome</keyword>
<feature type="transmembrane region" description="Helical" evidence="6">
    <location>
        <begin position="306"/>
        <end position="324"/>
    </location>
</feature>
<keyword evidence="5 6" id="KW-0472">Membrane</keyword>
<dbReference type="CDD" id="cd13128">
    <property type="entry name" value="MATE_Wzx_like"/>
    <property type="match status" value="1"/>
</dbReference>
<organism evidence="7 8">
    <name type="scientific">Halopelagius inordinatus</name>
    <dbReference type="NCBI Taxonomy" id="553467"/>
    <lineage>
        <taxon>Archaea</taxon>
        <taxon>Methanobacteriati</taxon>
        <taxon>Methanobacteriota</taxon>
        <taxon>Stenosarchaea group</taxon>
        <taxon>Halobacteria</taxon>
        <taxon>Halobacteriales</taxon>
        <taxon>Haloferacaceae</taxon>
    </lineage>
</organism>
<evidence type="ECO:0000256" key="1">
    <source>
        <dbReference type="ARBA" id="ARBA00004651"/>
    </source>
</evidence>
<evidence type="ECO:0000256" key="2">
    <source>
        <dbReference type="ARBA" id="ARBA00022475"/>
    </source>
</evidence>
<proteinExistence type="predicted"/>
<keyword evidence="4 6" id="KW-1133">Transmembrane helix</keyword>
<dbReference type="Pfam" id="PF13440">
    <property type="entry name" value="Polysacc_synt_3"/>
    <property type="match status" value="1"/>
</dbReference>
<keyword evidence="2" id="KW-1003">Cell membrane</keyword>
<feature type="transmembrane region" description="Helical" evidence="6">
    <location>
        <begin position="345"/>
        <end position="363"/>
    </location>
</feature>
<keyword evidence="3 6" id="KW-0812">Transmembrane</keyword>
<accession>A0A1I2U6I8</accession>
<evidence type="ECO:0000313" key="8">
    <source>
        <dbReference type="Proteomes" id="UP000198876"/>
    </source>
</evidence>
<protein>
    <submittedName>
        <fullName evidence="7">Membrane protein involved in the export of O-antigen and teichoic acid</fullName>
    </submittedName>
</protein>
<feature type="transmembrane region" description="Helical" evidence="6">
    <location>
        <begin position="109"/>
        <end position="130"/>
    </location>
</feature>
<dbReference type="Proteomes" id="UP000198876">
    <property type="component" value="Unassembled WGS sequence"/>
</dbReference>
<feature type="transmembrane region" description="Helical" evidence="6">
    <location>
        <begin position="38"/>
        <end position="58"/>
    </location>
</feature>
<feature type="transmembrane region" description="Helical" evidence="6">
    <location>
        <begin position="79"/>
        <end position="97"/>
    </location>
</feature>
<dbReference type="EMBL" id="FOOQ01000003">
    <property type="protein sequence ID" value="SFG72750.1"/>
    <property type="molecule type" value="Genomic_DNA"/>
</dbReference>
<comment type="subcellular location">
    <subcellularLocation>
        <location evidence="1">Cell membrane</location>
        <topology evidence="1">Multi-pass membrane protein</topology>
    </subcellularLocation>
</comment>
<evidence type="ECO:0000256" key="4">
    <source>
        <dbReference type="ARBA" id="ARBA00022989"/>
    </source>
</evidence>
<name>A0A1I2U6I8_9EURY</name>
<feature type="transmembrane region" description="Helical" evidence="6">
    <location>
        <begin position="369"/>
        <end position="396"/>
    </location>
</feature>
<feature type="transmembrane region" description="Helical" evidence="6">
    <location>
        <begin position="408"/>
        <end position="428"/>
    </location>
</feature>
<dbReference type="STRING" id="553467.SAMN04488063_2802"/>
<gene>
    <name evidence="7" type="ORF">SAMN04488063_2802</name>
</gene>
<dbReference type="AlphaFoldDB" id="A0A1I2U6I8"/>